<dbReference type="Proteomes" id="UP000281553">
    <property type="component" value="Unassembled WGS sequence"/>
</dbReference>
<proteinExistence type="predicted"/>
<gene>
    <name evidence="2" type="ORF">DILT_LOCUS12673</name>
</gene>
<protein>
    <submittedName>
        <fullName evidence="2">Uncharacterized protein</fullName>
    </submittedName>
</protein>
<keyword evidence="3" id="KW-1185">Reference proteome</keyword>
<name>A0A3P7P9T0_DIBLA</name>
<feature type="compositionally biased region" description="Polar residues" evidence="1">
    <location>
        <begin position="10"/>
        <end position="27"/>
    </location>
</feature>
<sequence length="113" mass="12274">MPPEPPTFEPATSSVVSFRPTDNTGFTSKEPVHDRMPEPPSRIASMPLTGEAEATAASKEVKVVESVCPVVSETPKFFRDSPEESPVGYAIPSDCNFSNVDLTRLLFLIFTQG</sequence>
<evidence type="ECO:0000313" key="3">
    <source>
        <dbReference type="Proteomes" id="UP000281553"/>
    </source>
</evidence>
<organism evidence="2 3">
    <name type="scientific">Dibothriocephalus latus</name>
    <name type="common">Fish tapeworm</name>
    <name type="synonym">Diphyllobothrium latum</name>
    <dbReference type="NCBI Taxonomy" id="60516"/>
    <lineage>
        <taxon>Eukaryota</taxon>
        <taxon>Metazoa</taxon>
        <taxon>Spiralia</taxon>
        <taxon>Lophotrochozoa</taxon>
        <taxon>Platyhelminthes</taxon>
        <taxon>Cestoda</taxon>
        <taxon>Eucestoda</taxon>
        <taxon>Diphyllobothriidea</taxon>
        <taxon>Diphyllobothriidae</taxon>
        <taxon>Dibothriocephalus</taxon>
    </lineage>
</organism>
<dbReference type="AlphaFoldDB" id="A0A3P7P9T0"/>
<dbReference type="EMBL" id="UYRU01067307">
    <property type="protein sequence ID" value="VDN16842.1"/>
    <property type="molecule type" value="Genomic_DNA"/>
</dbReference>
<reference evidence="2 3" key="1">
    <citation type="submission" date="2018-11" db="EMBL/GenBank/DDBJ databases">
        <authorList>
            <consortium name="Pathogen Informatics"/>
        </authorList>
    </citation>
    <scope>NUCLEOTIDE SEQUENCE [LARGE SCALE GENOMIC DNA]</scope>
</reference>
<evidence type="ECO:0000256" key="1">
    <source>
        <dbReference type="SAM" id="MobiDB-lite"/>
    </source>
</evidence>
<feature type="region of interest" description="Disordered" evidence="1">
    <location>
        <begin position="1"/>
        <end position="45"/>
    </location>
</feature>
<accession>A0A3P7P9T0</accession>
<evidence type="ECO:0000313" key="2">
    <source>
        <dbReference type="EMBL" id="VDN16842.1"/>
    </source>
</evidence>